<name>A0A0A9BY48_ARUDO</name>
<proteinExistence type="predicted"/>
<evidence type="ECO:0000313" key="1">
    <source>
        <dbReference type="EMBL" id="JAD66080.1"/>
    </source>
</evidence>
<protein>
    <submittedName>
        <fullName evidence="1">Uncharacterized protein</fullName>
    </submittedName>
</protein>
<reference evidence="1" key="1">
    <citation type="submission" date="2014-09" db="EMBL/GenBank/DDBJ databases">
        <authorList>
            <person name="Magalhaes I.L.F."/>
            <person name="Oliveira U."/>
            <person name="Santos F.R."/>
            <person name="Vidigal T.H.D.A."/>
            <person name="Brescovit A.D."/>
            <person name="Santos A.J."/>
        </authorList>
    </citation>
    <scope>NUCLEOTIDE SEQUENCE</scope>
    <source>
        <tissue evidence="1">Shoot tissue taken approximately 20 cm above the soil surface</tissue>
    </source>
</reference>
<dbReference type="EMBL" id="GBRH01231815">
    <property type="protein sequence ID" value="JAD66080.1"/>
    <property type="molecule type" value="Transcribed_RNA"/>
</dbReference>
<sequence length="11" mass="1371">MHGIWGVRRCR</sequence>
<organism evidence="1">
    <name type="scientific">Arundo donax</name>
    <name type="common">Giant reed</name>
    <name type="synonym">Donax arundinaceus</name>
    <dbReference type="NCBI Taxonomy" id="35708"/>
    <lineage>
        <taxon>Eukaryota</taxon>
        <taxon>Viridiplantae</taxon>
        <taxon>Streptophyta</taxon>
        <taxon>Embryophyta</taxon>
        <taxon>Tracheophyta</taxon>
        <taxon>Spermatophyta</taxon>
        <taxon>Magnoliopsida</taxon>
        <taxon>Liliopsida</taxon>
        <taxon>Poales</taxon>
        <taxon>Poaceae</taxon>
        <taxon>PACMAD clade</taxon>
        <taxon>Arundinoideae</taxon>
        <taxon>Arundineae</taxon>
        <taxon>Arundo</taxon>
    </lineage>
</organism>
<reference evidence="1" key="2">
    <citation type="journal article" date="2015" name="Data Brief">
        <title>Shoot transcriptome of the giant reed, Arundo donax.</title>
        <authorList>
            <person name="Barrero R.A."/>
            <person name="Guerrero F.D."/>
            <person name="Moolhuijzen P."/>
            <person name="Goolsby J.A."/>
            <person name="Tidwell J."/>
            <person name="Bellgard S.E."/>
            <person name="Bellgard M.I."/>
        </authorList>
    </citation>
    <scope>NUCLEOTIDE SEQUENCE</scope>
    <source>
        <tissue evidence="1">Shoot tissue taken approximately 20 cm above the soil surface</tissue>
    </source>
</reference>
<accession>A0A0A9BY48</accession>